<reference evidence="3 4" key="1">
    <citation type="submission" date="2019-09" db="EMBL/GenBank/DDBJ databases">
        <title>Characterization of the phylogenetic diversity of two novel species belonging to the genus Bifidobacterium: Bifidobacterium cebidarum sp. nov. and Bifidobacterium leontopitheci sp. nov.</title>
        <authorList>
            <person name="Lugli G.A."/>
            <person name="Duranti S."/>
            <person name="Milani C."/>
            <person name="Turroni F."/>
            <person name="Ventura M."/>
        </authorList>
    </citation>
    <scope>NUCLEOTIDE SEQUENCE [LARGE SCALE GENOMIC DNA]</scope>
    <source>
        <strain evidence="3 4">LMG 31471</strain>
    </source>
</reference>
<dbReference type="Proteomes" id="UP000441772">
    <property type="component" value="Unassembled WGS sequence"/>
</dbReference>
<feature type="compositionally biased region" description="Basic residues" evidence="1">
    <location>
        <begin position="195"/>
        <end position="204"/>
    </location>
</feature>
<evidence type="ECO:0000313" key="3">
    <source>
        <dbReference type="EMBL" id="KAB7791267.1"/>
    </source>
</evidence>
<keyword evidence="4" id="KW-1185">Reference proteome</keyword>
<feature type="compositionally biased region" description="Basic residues" evidence="1">
    <location>
        <begin position="153"/>
        <end position="163"/>
    </location>
</feature>
<gene>
    <name evidence="3" type="ORF">F7D09_0220</name>
</gene>
<dbReference type="RefSeq" id="WP_152233606.1">
    <property type="nucleotide sequence ID" value="NZ_JBHSKZ010000028.1"/>
</dbReference>
<name>A0A6I1GPR1_9BIFI</name>
<evidence type="ECO:0000256" key="2">
    <source>
        <dbReference type="SAM" id="Phobius"/>
    </source>
</evidence>
<comment type="caution">
    <text evidence="3">The sequence shown here is derived from an EMBL/GenBank/DDBJ whole genome shotgun (WGS) entry which is preliminary data.</text>
</comment>
<organism evidence="3 4">
    <name type="scientific">Bifidobacterium leontopitheci</name>
    <dbReference type="NCBI Taxonomy" id="2650774"/>
    <lineage>
        <taxon>Bacteria</taxon>
        <taxon>Bacillati</taxon>
        <taxon>Actinomycetota</taxon>
        <taxon>Actinomycetes</taxon>
        <taxon>Bifidobacteriales</taxon>
        <taxon>Bifidobacteriaceae</taxon>
        <taxon>Bifidobacterium</taxon>
    </lineage>
</organism>
<sequence>MAESLGYDSLSPSVSLALDQDLRIDVNSYLSDLIDMEYRGARQKANAGDDADEQSFEQLLAKVRRMSSDFSESGVSPELAELAKSLPEEPLMTRQDDSRASGSSAADAVDGEGYPSKTEGHTHAEGPASTRRASRRARRASRNGRGNASPGTRGRRTASHKSRPASQSAGRGDVTDEEVPRRGRHRRVAAEPPRKAKRRSRHASPKSTPWYASRWSIILLCAALMALTVVLAYL</sequence>
<keyword evidence="2" id="KW-1133">Transmembrane helix</keyword>
<keyword evidence="2" id="KW-0812">Transmembrane</keyword>
<feature type="transmembrane region" description="Helical" evidence="2">
    <location>
        <begin position="215"/>
        <end position="233"/>
    </location>
</feature>
<dbReference type="EMBL" id="WBVT01000002">
    <property type="protein sequence ID" value="KAB7791267.1"/>
    <property type="molecule type" value="Genomic_DNA"/>
</dbReference>
<keyword evidence="2" id="KW-0472">Membrane</keyword>
<protein>
    <submittedName>
        <fullName evidence="3">Uncharacterized protein</fullName>
    </submittedName>
</protein>
<evidence type="ECO:0000313" key="4">
    <source>
        <dbReference type="Proteomes" id="UP000441772"/>
    </source>
</evidence>
<evidence type="ECO:0000256" key="1">
    <source>
        <dbReference type="SAM" id="MobiDB-lite"/>
    </source>
</evidence>
<accession>A0A6I1GPR1</accession>
<feature type="region of interest" description="Disordered" evidence="1">
    <location>
        <begin position="66"/>
        <end position="207"/>
    </location>
</feature>
<dbReference type="AlphaFoldDB" id="A0A6I1GPR1"/>
<proteinExistence type="predicted"/>
<feature type="compositionally biased region" description="Basic residues" evidence="1">
    <location>
        <begin position="132"/>
        <end position="142"/>
    </location>
</feature>